<dbReference type="PANTHER" id="PTHR36766">
    <property type="entry name" value="PLANT BROAD-SPECTRUM MILDEW RESISTANCE PROTEIN RPW8"/>
    <property type="match status" value="1"/>
</dbReference>
<dbReference type="SUPFAM" id="SSF52540">
    <property type="entry name" value="P-loop containing nucleoside triphosphate hydrolases"/>
    <property type="match status" value="1"/>
</dbReference>
<evidence type="ECO:0000259" key="1">
    <source>
        <dbReference type="Pfam" id="PF00931"/>
    </source>
</evidence>
<dbReference type="PRINTS" id="PR00364">
    <property type="entry name" value="DISEASERSIST"/>
</dbReference>
<proteinExistence type="predicted"/>
<dbReference type="GO" id="GO:0043531">
    <property type="term" value="F:ADP binding"/>
    <property type="evidence" value="ECO:0007669"/>
    <property type="project" value="InterPro"/>
</dbReference>
<gene>
    <name evidence="2" type="ORF">MC7420_1085</name>
</gene>
<dbReference type="InterPro" id="IPR027417">
    <property type="entry name" value="P-loop_NTPase"/>
</dbReference>
<dbReference type="Proteomes" id="UP000003835">
    <property type="component" value="Unassembled WGS sequence"/>
</dbReference>
<dbReference type="EMBL" id="DS989858">
    <property type="protein sequence ID" value="EDX73289.1"/>
    <property type="molecule type" value="Genomic_DNA"/>
</dbReference>
<dbReference type="STRING" id="118168.MC7420_1085"/>
<dbReference type="Pfam" id="PF00931">
    <property type="entry name" value="NB-ARC"/>
    <property type="match status" value="1"/>
</dbReference>
<feature type="domain" description="NB-ARC" evidence="1">
    <location>
        <begin position="118"/>
        <end position="289"/>
    </location>
</feature>
<dbReference type="PANTHER" id="PTHR36766:SF30">
    <property type="entry name" value="TIR-NBS TYPE DISEASE RESISTANCE PROTEIN-RELATED"/>
    <property type="match status" value="1"/>
</dbReference>
<dbReference type="HOGENOM" id="CLU_025923_1_0_3"/>
<reference evidence="2 3" key="1">
    <citation type="submission" date="2008-07" db="EMBL/GenBank/DDBJ databases">
        <authorList>
            <person name="Tandeau de Marsac N."/>
            <person name="Ferriera S."/>
            <person name="Johnson J."/>
            <person name="Kravitz S."/>
            <person name="Beeson K."/>
            <person name="Sutton G."/>
            <person name="Rogers Y.-H."/>
            <person name="Friedman R."/>
            <person name="Frazier M."/>
            <person name="Venter J.C."/>
        </authorList>
    </citation>
    <scope>NUCLEOTIDE SEQUENCE [LARGE SCALE GENOMIC DNA]</scope>
    <source>
        <strain evidence="2 3">PCC 7420</strain>
    </source>
</reference>
<keyword evidence="3" id="KW-1185">Reference proteome</keyword>
<dbReference type="Gene3D" id="3.40.50.300">
    <property type="entry name" value="P-loop containing nucleotide triphosphate hydrolases"/>
    <property type="match status" value="1"/>
</dbReference>
<organism evidence="2 3">
    <name type="scientific">Coleofasciculus chthonoplastes PCC 7420</name>
    <dbReference type="NCBI Taxonomy" id="118168"/>
    <lineage>
        <taxon>Bacteria</taxon>
        <taxon>Bacillati</taxon>
        <taxon>Cyanobacteriota</taxon>
        <taxon>Cyanophyceae</taxon>
        <taxon>Coleofasciculales</taxon>
        <taxon>Coleofasciculaceae</taxon>
        <taxon>Coleofasciculus</taxon>
    </lineage>
</organism>
<evidence type="ECO:0000313" key="3">
    <source>
        <dbReference type="Proteomes" id="UP000003835"/>
    </source>
</evidence>
<dbReference type="AlphaFoldDB" id="B4VXL8"/>
<protein>
    <submittedName>
        <fullName evidence="2">NB-ARC domain protein</fullName>
    </submittedName>
</protein>
<sequence>MADTILIAHATMTNSLSASTEGLTIVDRARKRYGWTKTSTACWWEDAHTSRATLRRFWRGERIQKDAFISICQAVGISDWQAIAQFPESLNPNVPELQSPLIDWDEAPDLDHFYGRIQSLNQLEEWITKDNCKLVAIVGMGGIGKTALTVALCDRIQSDFDCLLWRSLTYQPSLLTLLDSILNTFEPTVIQDIHSGIRQLRHYLQQRRCLLVLDGFDSVLHQKDNIEDYSKLWQTLSRKRHQSCILITSREQLPGFDAIAANSKGVRCFRLQGLEQADAMALLQTGGFTGQEQGLSALCQLYRGNPLALKTIIPLIQSIFAGNVTAFRLQNTIVIGDRLQALLTQQFDRLSESERSIAYWLAIWQEPITLCRLQSHLLYASDPSVILTGIAALETRSLLEKRFSADTPSFTLQPMVMKVATDRLIEQAVREINQVIQSDDISHLHILRTHWLMRPGTDDIAGDRLIFQLREQLFHVYGDSFSQTLLQILFRLQDCSPQVVGYARCNLTALLQEF</sequence>
<dbReference type="InterPro" id="IPR002182">
    <property type="entry name" value="NB-ARC"/>
</dbReference>
<evidence type="ECO:0000313" key="2">
    <source>
        <dbReference type="EMBL" id="EDX73289.1"/>
    </source>
</evidence>
<accession>B4VXL8</accession>
<name>B4VXL8_9CYAN</name>
<dbReference type="eggNOG" id="COG3903">
    <property type="taxonomic scope" value="Bacteria"/>
</dbReference>